<protein>
    <submittedName>
        <fullName evidence="1">Uncharacterized protein</fullName>
    </submittedName>
</protein>
<accession>A0A2S2E5I4</accession>
<reference evidence="1 2" key="1">
    <citation type="submission" date="2018-05" db="EMBL/GenBank/DDBJ databases">
        <title>Salinimonas sp. HMF8227 Genome sequencing and assembly.</title>
        <authorList>
            <person name="Kang H."/>
            <person name="Kang J."/>
            <person name="Cha I."/>
            <person name="Kim H."/>
            <person name="Joh K."/>
        </authorList>
    </citation>
    <scope>NUCLEOTIDE SEQUENCE [LARGE SCALE GENOMIC DNA]</scope>
    <source>
        <strain evidence="1 2">HMF8227</strain>
    </source>
</reference>
<evidence type="ECO:0000313" key="1">
    <source>
        <dbReference type="EMBL" id="AWL12792.1"/>
    </source>
</evidence>
<gene>
    <name evidence="1" type="ORF">HMF8227_02340</name>
</gene>
<dbReference type="Proteomes" id="UP000245728">
    <property type="component" value="Chromosome"/>
</dbReference>
<evidence type="ECO:0000313" key="2">
    <source>
        <dbReference type="Proteomes" id="UP000245728"/>
    </source>
</evidence>
<proteinExistence type="predicted"/>
<sequence>MSQKKALKNNPTLSVRGRELKARVIRLATLDKRPPSQMAAVLLEEAVQAEEEKLKLAAIDKDPDYRSLIA</sequence>
<dbReference type="RefSeq" id="WP_109340336.1">
    <property type="nucleotide sequence ID" value="NZ_CP029347.1"/>
</dbReference>
<organism evidence="1 2">
    <name type="scientific">Saliniradius amylolyticus</name>
    <dbReference type="NCBI Taxonomy" id="2183582"/>
    <lineage>
        <taxon>Bacteria</taxon>
        <taxon>Pseudomonadati</taxon>
        <taxon>Pseudomonadota</taxon>
        <taxon>Gammaproteobacteria</taxon>
        <taxon>Alteromonadales</taxon>
        <taxon>Alteromonadaceae</taxon>
        <taxon>Saliniradius</taxon>
    </lineage>
</organism>
<dbReference type="AlphaFoldDB" id="A0A2S2E5I4"/>
<dbReference type="KEGG" id="salh:HMF8227_02340"/>
<name>A0A2S2E5I4_9ALTE</name>
<keyword evidence="2" id="KW-1185">Reference proteome</keyword>
<dbReference type="EMBL" id="CP029347">
    <property type="protein sequence ID" value="AWL12792.1"/>
    <property type="molecule type" value="Genomic_DNA"/>
</dbReference>